<feature type="region of interest" description="Disordered" evidence="9">
    <location>
        <begin position="511"/>
        <end position="544"/>
    </location>
</feature>
<gene>
    <name evidence="11" type="ORF">DdX_05576</name>
</gene>
<dbReference type="EMBL" id="JAKKPZ010000006">
    <property type="protein sequence ID" value="KAI1720200.1"/>
    <property type="molecule type" value="Genomic_DNA"/>
</dbReference>
<reference evidence="11" key="1">
    <citation type="submission" date="2022-01" db="EMBL/GenBank/DDBJ databases">
        <title>Genome Sequence Resource for Two Populations of Ditylenchus destructor, the Migratory Endoparasitic Phytonematode.</title>
        <authorList>
            <person name="Zhang H."/>
            <person name="Lin R."/>
            <person name="Xie B."/>
        </authorList>
    </citation>
    <scope>NUCLEOTIDE SEQUENCE</scope>
    <source>
        <strain evidence="11">BazhouSP</strain>
    </source>
</reference>
<accession>A0AAD4NB08</accession>
<keyword evidence="7" id="KW-0234">DNA repair</keyword>
<dbReference type="InterPro" id="IPR019136">
    <property type="entry name" value="TF_IIIC_su-5_HTH"/>
</dbReference>
<evidence type="ECO:0000256" key="3">
    <source>
        <dbReference type="ARBA" id="ARBA00009232"/>
    </source>
</evidence>
<keyword evidence="6" id="KW-0378">Hydrolase</keyword>
<evidence type="ECO:0000256" key="7">
    <source>
        <dbReference type="ARBA" id="ARBA00023204"/>
    </source>
</evidence>
<dbReference type="InterPro" id="IPR003180">
    <property type="entry name" value="MPG"/>
</dbReference>
<evidence type="ECO:0000259" key="10">
    <source>
        <dbReference type="Pfam" id="PF09734"/>
    </source>
</evidence>
<comment type="function">
    <text evidence="2">Hydrolysis of the deoxyribose N-glycosidic bond to excise 3-methyladenine, and 7-methylguanine from the damaged DNA polymer formed by alkylation lesions.</text>
</comment>
<dbReference type="Pfam" id="PF09734">
    <property type="entry name" value="Tau95"/>
    <property type="match status" value="1"/>
</dbReference>
<dbReference type="NCBIfam" id="TIGR00567">
    <property type="entry name" value="3mg"/>
    <property type="match status" value="1"/>
</dbReference>
<evidence type="ECO:0000256" key="4">
    <source>
        <dbReference type="ARBA" id="ARBA00012000"/>
    </source>
</evidence>
<organism evidence="11 12">
    <name type="scientific">Ditylenchus destructor</name>
    <dbReference type="NCBI Taxonomy" id="166010"/>
    <lineage>
        <taxon>Eukaryota</taxon>
        <taxon>Metazoa</taxon>
        <taxon>Ecdysozoa</taxon>
        <taxon>Nematoda</taxon>
        <taxon>Chromadorea</taxon>
        <taxon>Rhabditida</taxon>
        <taxon>Tylenchina</taxon>
        <taxon>Tylenchomorpha</taxon>
        <taxon>Sphaerularioidea</taxon>
        <taxon>Anguinidae</taxon>
        <taxon>Anguininae</taxon>
        <taxon>Ditylenchus</taxon>
    </lineage>
</organism>
<dbReference type="PANTHER" id="PTHR13230">
    <property type="entry name" value="GENERAL TRANSCRIPTION FACTOR IIIC, POLYPEPTIDE 5"/>
    <property type="match status" value="1"/>
</dbReference>
<keyword evidence="5" id="KW-0227">DNA damage</keyword>
<comment type="similarity">
    <text evidence="3">Belongs to the DNA glycosylase MPG family.</text>
</comment>
<dbReference type="Pfam" id="PF02245">
    <property type="entry name" value="Pur_DNA_glyco"/>
    <property type="match status" value="1"/>
</dbReference>
<comment type="catalytic activity">
    <reaction evidence="1">
        <text>Hydrolysis of alkylated DNA, releasing 3-methyladenine, 3-methylguanine, 7-methylguanine and 7-methyladenine.</text>
        <dbReference type="EC" id="3.2.2.21"/>
    </reaction>
</comment>
<dbReference type="PANTHER" id="PTHR13230:SF5">
    <property type="entry name" value="GENERAL TRANSCRIPTION FACTOR 3C POLYPEPTIDE 5"/>
    <property type="match status" value="1"/>
</dbReference>
<evidence type="ECO:0000313" key="11">
    <source>
        <dbReference type="EMBL" id="KAI1720200.1"/>
    </source>
</evidence>
<evidence type="ECO:0000256" key="1">
    <source>
        <dbReference type="ARBA" id="ARBA00000086"/>
    </source>
</evidence>
<dbReference type="InterPro" id="IPR036995">
    <property type="entry name" value="MPG_sf"/>
</dbReference>
<dbReference type="GO" id="GO:0001002">
    <property type="term" value="F:RNA polymerase III type 1 promoter sequence-specific DNA binding"/>
    <property type="evidence" value="ECO:0007669"/>
    <property type="project" value="TreeGrafter"/>
</dbReference>
<evidence type="ECO:0000256" key="9">
    <source>
        <dbReference type="SAM" id="MobiDB-lite"/>
    </source>
</evidence>
<evidence type="ECO:0000256" key="8">
    <source>
        <dbReference type="ARBA" id="ARBA00033426"/>
    </source>
</evidence>
<keyword evidence="12" id="KW-1185">Reference proteome</keyword>
<sequence length="544" mass="61523">MDLPNTLSDSLQAPSIVPSDWIKLPSSFYLKSDVVSLTREFLGKIIVTTFDGHITAARIVEAEAYDGVTDRACHAYNGRRTARTQVMYCEGGTAYVYLCYGMHTLFNVVTNERDIPQAVLIRAAEPLLGIERMLIRTGKISVDDRTLTKGPANVCKALGIRSITGSRPLELRYLPGNPYESAVTADKKDLRDVVSGKLHLIVKVRRKKSGLNKKCEVQCLGTVSTILTLRNMCDFHYLPVRKIQNDNIYEDLVPRLIPSNFTSALSCIIGEPVYVRQDGAGPGKNIRIERKAFTVNCHGHDDFPVAPTEEAVRETELRVRNQGAHKMLDEIFNERPMWTRVAINSKSKLEDHVLKVLLAKFAFYIVSGPWGRLWCKFGYDPRKDPAARQYQTIMVTLRQHQNIPERQRLKVSAAEKTSSSSLKDQLIEYDYRPGVLPPIRQMWYCVCDVHLPVAQKVIREDFFNVLKKADPTYGWISSDIITAIRVAIKEDITKISSMLEVDEGWAYDADQAIGPSDTVPFPNDEDMDEKVSDSQFMSDPDWEQ</sequence>
<dbReference type="GO" id="GO:0003905">
    <property type="term" value="F:alkylbase DNA N-glycosylase activity"/>
    <property type="evidence" value="ECO:0007669"/>
    <property type="project" value="UniProtKB-EC"/>
</dbReference>
<dbReference type="GO" id="GO:0000127">
    <property type="term" value="C:transcription factor TFIIIC complex"/>
    <property type="evidence" value="ECO:0007669"/>
    <property type="project" value="InterPro"/>
</dbReference>
<dbReference type="GO" id="GO:0001003">
    <property type="term" value="F:RNA polymerase III type 2 promoter sequence-specific DNA binding"/>
    <property type="evidence" value="ECO:0007669"/>
    <property type="project" value="TreeGrafter"/>
</dbReference>
<dbReference type="CDD" id="cd00540">
    <property type="entry name" value="AAG"/>
    <property type="match status" value="1"/>
</dbReference>
<feature type="domain" description="Transcription factor IIIC subunit 5 HTH" evidence="10">
    <location>
        <begin position="298"/>
        <end position="395"/>
    </location>
</feature>
<name>A0AAD4NB08_9BILA</name>
<evidence type="ECO:0000256" key="5">
    <source>
        <dbReference type="ARBA" id="ARBA00022763"/>
    </source>
</evidence>
<dbReference type="Gene3D" id="3.10.300.10">
    <property type="entry name" value="Methylpurine-DNA glycosylase (MPG)"/>
    <property type="match status" value="1"/>
</dbReference>
<dbReference type="GO" id="GO:0006384">
    <property type="term" value="P:transcription initiation at RNA polymerase III promoter"/>
    <property type="evidence" value="ECO:0007669"/>
    <property type="project" value="InterPro"/>
</dbReference>
<dbReference type="Proteomes" id="UP001201812">
    <property type="component" value="Unassembled WGS sequence"/>
</dbReference>
<dbReference type="HAMAP" id="MF_00527">
    <property type="entry name" value="3MGH"/>
    <property type="match status" value="1"/>
</dbReference>
<protein>
    <recommendedName>
        <fullName evidence="4">DNA-3-methyladenine glycosylase II</fullName>
        <ecNumber evidence="4">3.2.2.21</ecNumber>
    </recommendedName>
    <alternativeName>
        <fullName evidence="8">3-methyladenine DNA glycosidase</fullName>
    </alternativeName>
</protein>
<evidence type="ECO:0000256" key="6">
    <source>
        <dbReference type="ARBA" id="ARBA00022801"/>
    </source>
</evidence>
<evidence type="ECO:0000256" key="2">
    <source>
        <dbReference type="ARBA" id="ARBA00002421"/>
    </source>
</evidence>
<dbReference type="EC" id="3.2.2.21" evidence="4"/>
<comment type="caution">
    <text evidence="11">The sequence shown here is derived from an EMBL/GenBank/DDBJ whole genome shotgun (WGS) entry which is preliminary data.</text>
</comment>
<dbReference type="AlphaFoldDB" id="A0AAD4NB08"/>
<proteinExistence type="inferred from homology"/>
<evidence type="ECO:0000313" key="12">
    <source>
        <dbReference type="Proteomes" id="UP001201812"/>
    </source>
</evidence>
<dbReference type="InterPro" id="IPR040454">
    <property type="entry name" value="TF_IIIC_Tfc1/Sfc1"/>
</dbReference>
<dbReference type="InterPro" id="IPR011034">
    <property type="entry name" value="Formyl_transferase-like_C_sf"/>
</dbReference>
<dbReference type="GO" id="GO:0006284">
    <property type="term" value="P:base-excision repair"/>
    <property type="evidence" value="ECO:0007669"/>
    <property type="project" value="InterPro"/>
</dbReference>
<dbReference type="SUPFAM" id="SSF50486">
    <property type="entry name" value="FMT C-terminal domain-like"/>
    <property type="match status" value="1"/>
</dbReference>